<dbReference type="Gene3D" id="2.60.40.10">
    <property type="entry name" value="Immunoglobulins"/>
    <property type="match status" value="1"/>
</dbReference>
<reference evidence="2 3" key="1">
    <citation type="submission" date="2024-07" db="EMBL/GenBank/DDBJ databases">
        <authorList>
            <person name="Wang L."/>
        </authorList>
    </citation>
    <scope>NUCLEOTIDE SEQUENCE [LARGE SCALE GENOMIC DNA]</scope>
    <source>
        <strain evidence="2 3">WL359</strain>
    </source>
</reference>
<evidence type="ECO:0000313" key="2">
    <source>
        <dbReference type="EMBL" id="MEW7311179.1"/>
    </source>
</evidence>
<name>A0ABV3NNR7_9ENTR</name>
<evidence type="ECO:0000259" key="1">
    <source>
        <dbReference type="Pfam" id="PF02922"/>
    </source>
</evidence>
<feature type="domain" description="Glycoside hydrolase family 13 N-terminal" evidence="1">
    <location>
        <begin position="18"/>
        <end position="49"/>
    </location>
</feature>
<proteinExistence type="predicted"/>
<dbReference type="RefSeq" id="WP_367593602.1">
    <property type="nucleotide sequence ID" value="NZ_JBFMVT010000001.1"/>
</dbReference>
<protein>
    <recommendedName>
        <fullName evidence="1">Glycoside hydrolase family 13 N-terminal domain-containing protein</fullName>
    </recommendedName>
</protein>
<gene>
    <name evidence="2" type="ORF">AB1E22_00325</name>
</gene>
<accession>A0ABV3NNR7</accession>
<dbReference type="InterPro" id="IPR014756">
    <property type="entry name" value="Ig_E-set"/>
</dbReference>
<dbReference type="InterPro" id="IPR013783">
    <property type="entry name" value="Ig-like_fold"/>
</dbReference>
<dbReference type="SUPFAM" id="SSF81296">
    <property type="entry name" value="E set domains"/>
    <property type="match status" value="1"/>
</dbReference>
<comment type="caution">
    <text evidence="2">The sequence shown here is derived from an EMBL/GenBank/DDBJ whole genome shotgun (WGS) entry which is preliminary data.</text>
</comment>
<dbReference type="Pfam" id="PF02922">
    <property type="entry name" value="CBM_48"/>
    <property type="match status" value="1"/>
</dbReference>
<keyword evidence="3" id="KW-1185">Reference proteome</keyword>
<dbReference type="InterPro" id="IPR004193">
    <property type="entry name" value="Glyco_hydro_13_N"/>
</dbReference>
<organism evidence="2 3">
    <name type="scientific">Buttiauxella gaviniae</name>
    <dbReference type="NCBI Taxonomy" id="82990"/>
    <lineage>
        <taxon>Bacteria</taxon>
        <taxon>Pseudomonadati</taxon>
        <taxon>Pseudomonadota</taxon>
        <taxon>Gammaproteobacteria</taxon>
        <taxon>Enterobacterales</taxon>
        <taxon>Enterobacteriaceae</taxon>
        <taxon>Buttiauxella</taxon>
    </lineage>
</organism>
<evidence type="ECO:0000313" key="3">
    <source>
        <dbReference type="Proteomes" id="UP001555342"/>
    </source>
</evidence>
<sequence>MKLVKNFNILAGNGQLPGANFDGEGAIFASFSAHARRVELCLFDTDGQTELARFVLPEIYP</sequence>
<dbReference type="Proteomes" id="UP001555342">
    <property type="component" value="Unassembled WGS sequence"/>
</dbReference>
<dbReference type="EMBL" id="JBFMVT010000001">
    <property type="protein sequence ID" value="MEW7311179.1"/>
    <property type="molecule type" value="Genomic_DNA"/>
</dbReference>